<evidence type="ECO:0000313" key="3">
    <source>
        <dbReference type="Proteomes" id="UP000502508"/>
    </source>
</evidence>
<sequence>MPVASYEALVAYSSTDSVTSGSVTQANRMDTGPDPSGPYSIDICDGTAVAGNGLSAAAARLSAAAVWGWTTSAAAERATATEMAALHPANWRLVRGAGTVELSLAM</sequence>
<dbReference type="Proteomes" id="UP000502508">
    <property type="component" value="Chromosome"/>
</dbReference>
<reference evidence="2 3" key="2">
    <citation type="submission" date="2020-03" db="EMBL/GenBank/DDBJ databases">
        <authorList>
            <person name="Ichikawa N."/>
            <person name="Kimura A."/>
            <person name="Kitahashi Y."/>
            <person name="Uohara A."/>
        </authorList>
    </citation>
    <scope>NUCLEOTIDE SEQUENCE [LARGE SCALE GENOMIC DNA]</scope>
    <source>
        <strain evidence="2 3">NBRC 107702</strain>
    </source>
</reference>
<gene>
    <name evidence="2" type="ORF">Pflav_075820</name>
</gene>
<keyword evidence="3" id="KW-1185">Reference proteome</keyword>
<protein>
    <submittedName>
        <fullName evidence="2">Uncharacterized protein</fullName>
    </submittedName>
</protein>
<reference evidence="2 3" key="1">
    <citation type="submission" date="2020-03" db="EMBL/GenBank/DDBJ databases">
        <title>Whole genome shotgun sequence of Phytohabitans flavus NBRC 107702.</title>
        <authorList>
            <person name="Komaki H."/>
            <person name="Tamura T."/>
        </authorList>
    </citation>
    <scope>NUCLEOTIDE SEQUENCE [LARGE SCALE GENOMIC DNA]</scope>
    <source>
        <strain evidence="2 3">NBRC 107702</strain>
    </source>
</reference>
<evidence type="ECO:0000256" key="1">
    <source>
        <dbReference type="SAM" id="MobiDB-lite"/>
    </source>
</evidence>
<dbReference type="EMBL" id="AP022870">
    <property type="protein sequence ID" value="BCB81172.1"/>
    <property type="molecule type" value="Genomic_DNA"/>
</dbReference>
<organism evidence="2 3">
    <name type="scientific">Phytohabitans flavus</name>
    <dbReference type="NCBI Taxonomy" id="1076124"/>
    <lineage>
        <taxon>Bacteria</taxon>
        <taxon>Bacillati</taxon>
        <taxon>Actinomycetota</taxon>
        <taxon>Actinomycetes</taxon>
        <taxon>Micromonosporales</taxon>
        <taxon>Micromonosporaceae</taxon>
    </lineage>
</organism>
<feature type="region of interest" description="Disordered" evidence="1">
    <location>
        <begin position="17"/>
        <end position="36"/>
    </location>
</feature>
<name>A0A6F8Y4Y2_9ACTN</name>
<dbReference type="AlphaFoldDB" id="A0A6F8Y4Y2"/>
<dbReference type="KEGG" id="pfla:Pflav_075820"/>
<evidence type="ECO:0000313" key="2">
    <source>
        <dbReference type="EMBL" id="BCB81172.1"/>
    </source>
</evidence>
<proteinExistence type="predicted"/>
<accession>A0A6F8Y4Y2</accession>